<dbReference type="AlphaFoldDB" id="A0A850PY98"/>
<organism evidence="2 3">
    <name type="scientific">Mycolicibacterium hippocampi</name>
    <dbReference type="NCBI Taxonomy" id="659824"/>
    <lineage>
        <taxon>Bacteria</taxon>
        <taxon>Bacillati</taxon>
        <taxon>Actinomycetota</taxon>
        <taxon>Actinomycetes</taxon>
        <taxon>Mycobacteriales</taxon>
        <taxon>Mycobacteriaceae</taxon>
        <taxon>Mycolicibacterium</taxon>
    </lineage>
</organism>
<dbReference type="EMBL" id="JABFYL010000045">
    <property type="protein sequence ID" value="NVN52635.1"/>
    <property type="molecule type" value="Genomic_DNA"/>
</dbReference>
<gene>
    <name evidence="2" type="ORF">HLY00_4344</name>
</gene>
<comment type="caution">
    <text evidence="2">The sequence shown here is derived from an EMBL/GenBank/DDBJ whole genome shotgun (WGS) entry which is preliminary data.</text>
</comment>
<dbReference type="Proteomes" id="UP000570517">
    <property type="component" value="Unassembled WGS sequence"/>
</dbReference>
<evidence type="ECO:0000313" key="3">
    <source>
        <dbReference type="Proteomes" id="UP000570517"/>
    </source>
</evidence>
<protein>
    <submittedName>
        <fullName evidence="2">Uncharacterized protein</fullName>
    </submittedName>
</protein>
<evidence type="ECO:0000256" key="1">
    <source>
        <dbReference type="SAM" id="MobiDB-lite"/>
    </source>
</evidence>
<feature type="compositionally biased region" description="Polar residues" evidence="1">
    <location>
        <begin position="35"/>
        <end position="51"/>
    </location>
</feature>
<evidence type="ECO:0000313" key="2">
    <source>
        <dbReference type="EMBL" id="NVN52635.1"/>
    </source>
</evidence>
<feature type="region of interest" description="Disordered" evidence="1">
    <location>
        <begin position="1"/>
        <end position="51"/>
    </location>
</feature>
<name>A0A850PY98_9MYCO</name>
<proteinExistence type="predicted"/>
<accession>A0A850PY98</accession>
<sequence>MGDGVGANVDRSIQVTSVGYRRRHLDNVRARRRPASSSQGPTEFSSQLVRA</sequence>
<feature type="compositionally biased region" description="Basic residues" evidence="1">
    <location>
        <begin position="20"/>
        <end position="34"/>
    </location>
</feature>
<reference evidence="2 3" key="1">
    <citation type="submission" date="2020-05" db="EMBL/GenBank/DDBJ databases">
        <title>Draft genome sequence of Mycobacterium hippocampi DL, isolated from European seabass, Dicentrarchus labrax, reared in fish farms.</title>
        <authorList>
            <person name="Stathopoulou P."/>
            <person name="Asimakis E."/>
            <person name="Tzokas K."/>
            <person name="Batargias C."/>
            <person name="Tsiamis G."/>
        </authorList>
    </citation>
    <scope>NUCLEOTIDE SEQUENCE [LARGE SCALE GENOMIC DNA]</scope>
    <source>
        <strain evidence="2 3">DL</strain>
    </source>
</reference>
<keyword evidence="3" id="KW-1185">Reference proteome</keyword>